<feature type="compositionally biased region" description="Low complexity" evidence="1">
    <location>
        <begin position="79"/>
        <end position="90"/>
    </location>
</feature>
<proteinExistence type="predicted"/>
<evidence type="ECO:0000256" key="1">
    <source>
        <dbReference type="SAM" id="MobiDB-lite"/>
    </source>
</evidence>
<dbReference type="EMBL" id="MU827340">
    <property type="protein sequence ID" value="KAJ7353847.1"/>
    <property type="molecule type" value="Genomic_DNA"/>
</dbReference>
<evidence type="ECO:0000313" key="2">
    <source>
        <dbReference type="EMBL" id="KAJ7353847.1"/>
    </source>
</evidence>
<feature type="region of interest" description="Disordered" evidence="1">
    <location>
        <begin position="262"/>
        <end position="283"/>
    </location>
</feature>
<comment type="caution">
    <text evidence="2">The sequence shown here is derived from an EMBL/GenBank/DDBJ whole genome shotgun (WGS) entry which is preliminary data.</text>
</comment>
<name>A0A9W9YJK2_9CNID</name>
<feature type="region of interest" description="Disordered" evidence="1">
    <location>
        <begin position="77"/>
        <end position="98"/>
    </location>
</feature>
<protein>
    <submittedName>
        <fullName evidence="2">Uncharacterized protein</fullName>
    </submittedName>
</protein>
<organism evidence="2 3">
    <name type="scientific">Desmophyllum pertusum</name>
    <dbReference type="NCBI Taxonomy" id="174260"/>
    <lineage>
        <taxon>Eukaryota</taxon>
        <taxon>Metazoa</taxon>
        <taxon>Cnidaria</taxon>
        <taxon>Anthozoa</taxon>
        <taxon>Hexacorallia</taxon>
        <taxon>Scleractinia</taxon>
        <taxon>Caryophylliina</taxon>
        <taxon>Caryophylliidae</taxon>
        <taxon>Desmophyllum</taxon>
    </lineage>
</organism>
<accession>A0A9W9YJK2</accession>
<gene>
    <name evidence="2" type="ORF">OS493_032122</name>
</gene>
<evidence type="ECO:0000313" key="3">
    <source>
        <dbReference type="Proteomes" id="UP001163046"/>
    </source>
</evidence>
<dbReference type="AlphaFoldDB" id="A0A9W9YJK2"/>
<dbReference type="Proteomes" id="UP001163046">
    <property type="component" value="Unassembled WGS sequence"/>
</dbReference>
<sequence>MSANLRKERSLKSAVLCASFDRKLRAETMNARENLRLEKQQRHIEMFKNNTEKTHMAERNRVKSRMQNMRKAVLCRGQSIESAGSSSTSSKMDEESVRLPKLANSTENSGKYVGEIAIDLSKSVPDLHVLNCAENGQKLTHLPTIGVNNNSPRGKRRTLVKEHNERDMNTLNNRSRARALSHSVVEDFNSNLKYPNGIAVESTNMEYRETVISNRRDLLDVGSFQPREFNRLSGLRRRSLSTGDISIAERINSFLGSIERTRLEDSSDSCSGSNSEPDEKESA</sequence>
<dbReference type="OrthoDB" id="5957094at2759"/>
<reference evidence="2" key="1">
    <citation type="submission" date="2023-01" db="EMBL/GenBank/DDBJ databases">
        <title>Genome assembly of the deep-sea coral Lophelia pertusa.</title>
        <authorList>
            <person name="Herrera S."/>
            <person name="Cordes E."/>
        </authorList>
    </citation>
    <scope>NUCLEOTIDE SEQUENCE</scope>
    <source>
        <strain evidence="2">USNM1676648</strain>
        <tissue evidence="2">Polyp</tissue>
    </source>
</reference>
<keyword evidence="3" id="KW-1185">Reference proteome</keyword>